<dbReference type="PRINTS" id="PR00420">
    <property type="entry name" value="RNGMNOXGNASE"/>
</dbReference>
<sequence length="382" mass="42916">MQQKVLIIGGGLAGLTSAIHLRKQGLDVTLIEKDTYPHHKVCGEYISNEVLPYLQWLDADPSILNPAEITHLEFSTESGKKFIAKLPLGGFGLSRYAFDKFLYDKAIENSCNIVTGQVMEVKYSEDTFQVLTASGEVFYADIVLAAYGKRSVLDIKMERNFTHKKSPWLAVKEHYKGAHAEHIVGLHCFEGGYCGVSKTEDGAINICYLVAYDSFKKYKDIKEHREQILCKNPVLARIFNDCVSVFEKPLTISQISFERKDAVENHMLMMGDTAGLIHPLCGNGMAMAIHSAKLASEAVIAFANNKLSRKEMEERYTKEWNHIFLTRIKTGKWIASLLQKPSSVKLASLALTMFPKLLNTVIKRTHGKPITIASAYEYEIQE</sequence>
<dbReference type="PANTHER" id="PTHR42685">
    <property type="entry name" value="GERANYLGERANYL DIPHOSPHATE REDUCTASE"/>
    <property type="match status" value="1"/>
</dbReference>
<dbReference type="InterPro" id="IPR050407">
    <property type="entry name" value="Geranylgeranyl_reductase"/>
</dbReference>
<feature type="domain" description="FAD dependent oxidoreductase" evidence="1">
    <location>
        <begin position="4"/>
        <end position="37"/>
    </location>
</feature>
<reference evidence="2 3" key="1">
    <citation type="submission" date="2019-09" db="EMBL/GenBank/DDBJ databases">
        <title>Genome sequence and assembly of Taibaiella sp.</title>
        <authorList>
            <person name="Chhetri G."/>
        </authorList>
    </citation>
    <scope>NUCLEOTIDE SEQUENCE [LARGE SCALE GENOMIC DNA]</scope>
    <source>
        <strain evidence="2 3">KVB11</strain>
    </source>
</reference>
<dbReference type="InterPro" id="IPR036188">
    <property type="entry name" value="FAD/NAD-bd_sf"/>
</dbReference>
<dbReference type="RefSeq" id="WP_150033750.1">
    <property type="nucleotide sequence ID" value="NZ_VWSH01000004.1"/>
</dbReference>
<accession>A0A5M6CAQ2</accession>
<evidence type="ECO:0000313" key="2">
    <source>
        <dbReference type="EMBL" id="KAA5532248.1"/>
    </source>
</evidence>
<dbReference type="Pfam" id="PF01266">
    <property type="entry name" value="DAO"/>
    <property type="match status" value="1"/>
</dbReference>
<dbReference type="AlphaFoldDB" id="A0A5M6CAQ2"/>
<gene>
    <name evidence="2" type="ORF">F0919_15740</name>
</gene>
<dbReference type="InterPro" id="IPR006076">
    <property type="entry name" value="FAD-dep_OxRdtase"/>
</dbReference>
<name>A0A5M6CAQ2_9BACT</name>
<evidence type="ECO:0000313" key="3">
    <source>
        <dbReference type="Proteomes" id="UP000323632"/>
    </source>
</evidence>
<organism evidence="2 3">
    <name type="scientific">Taibaiella lutea</name>
    <dbReference type="NCBI Taxonomy" id="2608001"/>
    <lineage>
        <taxon>Bacteria</taxon>
        <taxon>Pseudomonadati</taxon>
        <taxon>Bacteroidota</taxon>
        <taxon>Chitinophagia</taxon>
        <taxon>Chitinophagales</taxon>
        <taxon>Chitinophagaceae</taxon>
        <taxon>Taibaiella</taxon>
    </lineage>
</organism>
<evidence type="ECO:0000259" key="1">
    <source>
        <dbReference type="Pfam" id="PF01266"/>
    </source>
</evidence>
<keyword evidence="3" id="KW-1185">Reference proteome</keyword>
<comment type="caution">
    <text evidence="2">The sequence shown here is derived from an EMBL/GenBank/DDBJ whole genome shotgun (WGS) entry which is preliminary data.</text>
</comment>
<dbReference type="Proteomes" id="UP000323632">
    <property type="component" value="Unassembled WGS sequence"/>
</dbReference>
<dbReference type="SUPFAM" id="SSF51905">
    <property type="entry name" value="FAD/NAD(P)-binding domain"/>
    <property type="match status" value="1"/>
</dbReference>
<dbReference type="Gene3D" id="3.50.50.60">
    <property type="entry name" value="FAD/NAD(P)-binding domain"/>
    <property type="match status" value="1"/>
</dbReference>
<dbReference type="PANTHER" id="PTHR42685:SF22">
    <property type="entry name" value="CONDITIONED MEDIUM FACTOR RECEPTOR 1"/>
    <property type="match status" value="1"/>
</dbReference>
<proteinExistence type="predicted"/>
<protein>
    <submittedName>
        <fullName evidence="2">NAD(P)/FAD-dependent oxidoreductase</fullName>
    </submittedName>
</protein>
<dbReference type="EMBL" id="VWSH01000004">
    <property type="protein sequence ID" value="KAA5532248.1"/>
    <property type="molecule type" value="Genomic_DNA"/>
</dbReference>